<gene>
    <name evidence="1" type="ORF">KGQ19_39250</name>
</gene>
<reference evidence="1 2" key="1">
    <citation type="submission" date="2020-02" db="EMBL/GenBank/DDBJ databases">
        <title>Acidophilic actinobacteria isolated from forest soil.</title>
        <authorList>
            <person name="Golinska P."/>
        </authorList>
    </citation>
    <scope>NUCLEOTIDE SEQUENCE [LARGE SCALE GENOMIC DNA]</scope>
    <source>
        <strain evidence="1 2">NL8</strain>
    </source>
</reference>
<proteinExistence type="predicted"/>
<evidence type="ECO:0000313" key="2">
    <source>
        <dbReference type="Proteomes" id="UP000730482"/>
    </source>
</evidence>
<evidence type="ECO:0000313" key="1">
    <source>
        <dbReference type="EMBL" id="MBS2552907.1"/>
    </source>
</evidence>
<accession>A0ABS5L3K5</accession>
<dbReference type="EMBL" id="JAAFYZ010000219">
    <property type="protein sequence ID" value="MBS2552907.1"/>
    <property type="molecule type" value="Genomic_DNA"/>
</dbReference>
<keyword evidence="2" id="KW-1185">Reference proteome</keyword>
<comment type="caution">
    <text evidence="1">The sequence shown here is derived from an EMBL/GenBank/DDBJ whole genome shotgun (WGS) entry which is preliminary data.</text>
</comment>
<organism evidence="1 2">
    <name type="scientific">Catenulispora pinistramenti</name>
    <dbReference type="NCBI Taxonomy" id="2705254"/>
    <lineage>
        <taxon>Bacteria</taxon>
        <taxon>Bacillati</taxon>
        <taxon>Actinomycetota</taxon>
        <taxon>Actinomycetes</taxon>
        <taxon>Catenulisporales</taxon>
        <taxon>Catenulisporaceae</taxon>
        <taxon>Catenulispora</taxon>
    </lineage>
</organism>
<protein>
    <submittedName>
        <fullName evidence="1">Uncharacterized protein</fullName>
    </submittedName>
</protein>
<sequence length="112" mass="10730">MDGGGVEGTVLDREPITGPVGVTLVCGGGGGADVVGFGAVVGCGWLGGGATGAFEVEDRAGEEGCESLMAPPLGRSPGEVVSCAIGAPLGRSESPVLALVETTALFARCPGG</sequence>
<name>A0ABS5L3K5_9ACTN</name>
<dbReference type="Proteomes" id="UP000730482">
    <property type="component" value="Unassembled WGS sequence"/>
</dbReference>
<dbReference type="RefSeq" id="WP_212018949.1">
    <property type="nucleotide sequence ID" value="NZ_JAAFYZ010000219.1"/>
</dbReference>